<dbReference type="PRINTS" id="PR00247">
    <property type="entry name" value="GPCRCAMP"/>
</dbReference>
<dbReference type="FunFam" id="1.20.1070.10:FF:000404">
    <property type="entry name" value="Cyclic AMP receptor-like protein A"/>
    <property type="match status" value="1"/>
</dbReference>
<keyword evidence="3 10" id="KW-0812">Transmembrane</keyword>
<dbReference type="PROSITE" id="PS50261">
    <property type="entry name" value="G_PROTEIN_RECEP_F2_4"/>
    <property type="match status" value="1"/>
</dbReference>
<evidence type="ECO:0000256" key="2">
    <source>
        <dbReference type="ARBA" id="ARBA00008360"/>
    </source>
</evidence>
<sequence length="376" mass="42624">MGQPISISNDEIIVSYTLLLFADFTSIIGCGIVLIAFWRLRLLRNHVTKVIACFCGTSVAKDIPSTILTLTRSSQGMGFPCYFYSILITYGSLSCWMWTLCLAISIYRLIVKRDPDVEKYEKWYYLSCWGAPVIPTIIMLAKNTVIYLGNWCWISGKHIAYRFVLFYVPFFIIFFVSAILVGITMRYTYNVIHNGVSDNRDKHFTYQFKLVNYIVVFLVCWLFAVINRILNSIGYYPTVPNILHTYLSVSHGFFASCAFIYNNPLLWRYLGCKVLKVFAAFGFFVETYRKLEKNKNNNNPSPYTSSRGITSTPGGGKTFTTNDNPDSIEVLEMEPCPISEDGNISTPVLTGADVNPRNEDLNADLSENHQNGSSAV</sequence>
<evidence type="ECO:0000313" key="12">
    <source>
        <dbReference type="EMBL" id="KAF2072602.1"/>
    </source>
</evidence>
<reference evidence="12" key="1">
    <citation type="submission" date="2020-01" db="EMBL/GenBank/DDBJ databases">
        <title>Development of genomics and gene disruption for Polysphondylium violaceum indicates a role for the polyketide synthase stlB in stalk morphogenesis.</title>
        <authorList>
            <person name="Narita B."/>
            <person name="Kawabe Y."/>
            <person name="Kin K."/>
            <person name="Saito T."/>
            <person name="Gibbs R."/>
            <person name="Kuspa A."/>
            <person name="Muzny D."/>
            <person name="Queller D."/>
            <person name="Richards S."/>
            <person name="Strassman J."/>
            <person name="Sucgang R."/>
            <person name="Worley K."/>
            <person name="Schaap P."/>
        </authorList>
    </citation>
    <scope>NUCLEOTIDE SEQUENCE</scope>
    <source>
        <strain evidence="12">QSvi11</strain>
    </source>
</reference>
<name>A0A8J4V3I5_9MYCE</name>
<keyword evidence="7" id="KW-0675">Receptor</keyword>
<keyword evidence="4 10" id="KW-1133">Transmembrane helix</keyword>
<feature type="domain" description="G-protein coupled receptors family 2 profile 2" evidence="11">
    <location>
        <begin position="12"/>
        <end position="263"/>
    </location>
</feature>
<dbReference type="SUPFAM" id="SSF81321">
    <property type="entry name" value="Family A G protein-coupled receptor-like"/>
    <property type="match status" value="1"/>
</dbReference>
<protein>
    <recommendedName>
        <fullName evidence="11">G-protein coupled receptors family 2 profile 2 domain-containing protein</fullName>
    </recommendedName>
</protein>
<comment type="similarity">
    <text evidence="2">Belongs to the G-protein coupled receptor 5 family.</text>
</comment>
<dbReference type="EMBL" id="AJWJ01000265">
    <property type="protein sequence ID" value="KAF2072602.1"/>
    <property type="molecule type" value="Genomic_DNA"/>
</dbReference>
<feature type="compositionally biased region" description="Polar residues" evidence="9">
    <location>
        <begin position="296"/>
        <end position="324"/>
    </location>
</feature>
<evidence type="ECO:0000313" key="13">
    <source>
        <dbReference type="Proteomes" id="UP000695562"/>
    </source>
</evidence>
<dbReference type="Pfam" id="PF05462">
    <property type="entry name" value="Dicty_CAR"/>
    <property type="match status" value="1"/>
</dbReference>
<dbReference type="PANTHER" id="PTHR23112">
    <property type="entry name" value="G PROTEIN-COUPLED RECEPTOR 157-RELATED"/>
    <property type="match status" value="1"/>
</dbReference>
<evidence type="ECO:0000259" key="11">
    <source>
        <dbReference type="PROSITE" id="PS50261"/>
    </source>
</evidence>
<dbReference type="GO" id="GO:0007189">
    <property type="term" value="P:adenylate cyclase-activating G protein-coupled receptor signaling pathway"/>
    <property type="evidence" value="ECO:0007669"/>
    <property type="project" value="TreeGrafter"/>
</dbReference>
<organism evidence="12 13">
    <name type="scientific">Polysphondylium violaceum</name>
    <dbReference type="NCBI Taxonomy" id="133409"/>
    <lineage>
        <taxon>Eukaryota</taxon>
        <taxon>Amoebozoa</taxon>
        <taxon>Evosea</taxon>
        <taxon>Eumycetozoa</taxon>
        <taxon>Dictyostelia</taxon>
        <taxon>Dictyosteliales</taxon>
        <taxon>Dictyosteliaceae</taxon>
        <taxon>Polysphondylium</taxon>
    </lineage>
</organism>
<comment type="caution">
    <text evidence="12">The sequence shown here is derived from an EMBL/GenBank/DDBJ whole genome shotgun (WGS) entry which is preliminary data.</text>
</comment>
<dbReference type="GO" id="GO:0005886">
    <property type="term" value="C:plasma membrane"/>
    <property type="evidence" value="ECO:0007669"/>
    <property type="project" value="TreeGrafter"/>
</dbReference>
<feature type="transmembrane region" description="Helical" evidence="10">
    <location>
        <begin position="210"/>
        <end position="230"/>
    </location>
</feature>
<gene>
    <name evidence="12" type="ORF">CYY_006080</name>
</gene>
<dbReference type="InterPro" id="IPR022343">
    <property type="entry name" value="GCR1-cAMP_receptor"/>
</dbReference>
<evidence type="ECO:0000256" key="9">
    <source>
        <dbReference type="SAM" id="MobiDB-lite"/>
    </source>
</evidence>
<feature type="transmembrane region" description="Helical" evidence="10">
    <location>
        <begin position="242"/>
        <end position="261"/>
    </location>
</feature>
<dbReference type="OrthoDB" id="16790at2759"/>
<feature type="transmembrane region" description="Helical" evidence="10">
    <location>
        <begin position="82"/>
        <end position="111"/>
    </location>
</feature>
<evidence type="ECO:0000256" key="1">
    <source>
        <dbReference type="ARBA" id="ARBA00004141"/>
    </source>
</evidence>
<dbReference type="Proteomes" id="UP000695562">
    <property type="component" value="Unassembled WGS sequence"/>
</dbReference>
<evidence type="ECO:0000256" key="3">
    <source>
        <dbReference type="ARBA" id="ARBA00022692"/>
    </source>
</evidence>
<feature type="region of interest" description="Disordered" evidence="9">
    <location>
        <begin position="295"/>
        <end position="324"/>
    </location>
</feature>
<keyword evidence="5" id="KW-0297">G-protein coupled receptor</keyword>
<keyword evidence="13" id="KW-1185">Reference proteome</keyword>
<dbReference type="InterPro" id="IPR000848">
    <property type="entry name" value="GPCR_cAMP"/>
</dbReference>
<keyword evidence="8" id="KW-0807">Transducer</keyword>
<comment type="subcellular location">
    <subcellularLocation>
        <location evidence="1">Membrane</location>
        <topology evidence="1">Multi-pass membrane protein</topology>
    </subcellularLocation>
</comment>
<keyword evidence="6 10" id="KW-0472">Membrane</keyword>
<feature type="transmembrane region" description="Helical" evidence="10">
    <location>
        <begin position="161"/>
        <end position="189"/>
    </location>
</feature>
<evidence type="ECO:0000256" key="7">
    <source>
        <dbReference type="ARBA" id="ARBA00023170"/>
    </source>
</evidence>
<accession>A0A8J4V3I5</accession>
<proteinExistence type="inferred from homology"/>
<feature type="transmembrane region" description="Helical" evidence="10">
    <location>
        <begin position="50"/>
        <end position="70"/>
    </location>
</feature>
<feature type="transmembrane region" description="Helical" evidence="10">
    <location>
        <begin position="12"/>
        <end position="38"/>
    </location>
</feature>
<dbReference type="GO" id="GO:0007166">
    <property type="term" value="P:cell surface receptor signaling pathway"/>
    <property type="evidence" value="ECO:0007669"/>
    <property type="project" value="InterPro"/>
</dbReference>
<dbReference type="CDD" id="cd14940">
    <property type="entry name" value="7tmE_cAMP_R_Slime_mold"/>
    <property type="match status" value="1"/>
</dbReference>
<dbReference type="PRINTS" id="PR02001">
    <property type="entry name" value="GCR1CAMPR"/>
</dbReference>
<feature type="transmembrane region" description="Helical" evidence="10">
    <location>
        <begin position="123"/>
        <end position="141"/>
    </location>
</feature>
<evidence type="ECO:0000256" key="6">
    <source>
        <dbReference type="ARBA" id="ARBA00023136"/>
    </source>
</evidence>
<dbReference type="InterPro" id="IPR017981">
    <property type="entry name" value="GPCR_2-like_7TM"/>
</dbReference>
<evidence type="ECO:0000256" key="5">
    <source>
        <dbReference type="ARBA" id="ARBA00023040"/>
    </source>
</evidence>
<dbReference type="PANTHER" id="PTHR23112:SF23">
    <property type="entry name" value="CYCLIC AMP RECEPTOR 1-RELATED"/>
    <property type="match status" value="1"/>
</dbReference>
<dbReference type="GO" id="GO:0004930">
    <property type="term" value="F:G protein-coupled receptor activity"/>
    <property type="evidence" value="ECO:0007669"/>
    <property type="project" value="UniProtKB-KW"/>
</dbReference>
<dbReference type="AlphaFoldDB" id="A0A8J4V3I5"/>
<feature type="region of interest" description="Disordered" evidence="9">
    <location>
        <begin position="341"/>
        <end position="376"/>
    </location>
</feature>
<evidence type="ECO:0000256" key="10">
    <source>
        <dbReference type="SAM" id="Phobius"/>
    </source>
</evidence>
<evidence type="ECO:0000256" key="4">
    <source>
        <dbReference type="ARBA" id="ARBA00022989"/>
    </source>
</evidence>
<evidence type="ECO:0000256" key="8">
    <source>
        <dbReference type="ARBA" id="ARBA00023224"/>
    </source>
</evidence>
<dbReference type="Gene3D" id="1.20.1070.10">
    <property type="entry name" value="Rhodopsin 7-helix transmembrane proteins"/>
    <property type="match status" value="1"/>
</dbReference>
<dbReference type="GO" id="GO:0030552">
    <property type="term" value="F:cAMP binding"/>
    <property type="evidence" value="ECO:0007669"/>
    <property type="project" value="InterPro"/>
</dbReference>